<evidence type="ECO:0000256" key="3">
    <source>
        <dbReference type="ARBA" id="ARBA00022670"/>
    </source>
</evidence>
<dbReference type="Gene3D" id="3.30.200.60">
    <property type="entry name" value="Peptidase C65 Otubain, subdomain 1"/>
    <property type="match status" value="1"/>
</dbReference>
<name>A0A1R2D440_9CILI</name>
<evidence type="ECO:0000313" key="9">
    <source>
        <dbReference type="Proteomes" id="UP000187209"/>
    </source>
</evidence>
<gene>
    <name evidence="8" type="ORF">SteCoe_378</name>
</gene>
<dbReference type="OrthoDB" id="449484at2759"/>
<dbReference type="InterPro" id="IPR019400">
    <property type="entry name" value="Peptidase_C65_otubain"/>
</dbReference>
<keyword evidence="5" id="KW-0378">Hydrolase</keyword>
<keyword evidence="9" id="KW-1185">Reference proteome</keyword>
<reference evidence="8 9" key="1">
    <citation type="submission" date="2016-11" db="EMBL/GenBank/DDBJ databases">
        <title>The macronuclear genome of Stentor coeruleus: a giant cell with tiny introns.</title>
        <authorList>
            <person name="Slabodnick M."/>
            <person name="Ruby J.G."/>
            <person name="Reiff S.B."/>
            <person name="Swart E.C."/>
            <person name="Gosai S."/>
            <person name="Prabakaran S."/>
            <person name="Witkowska E."/>
            <person name="Larue G.E."/>
            <person name="Fisher S."/>
            <person name="Freeman R.M."/>
            <person name="Gunawardena J."/>
            <person name="Chu W."/>
            <person name="Stover N.A."/>
            <person name="Gregory B.D."/>
            <person name="Nowacki M."/>
            <person name="Derisi J."/>
            <person name="Roy S.W."/>
            <person name="Marshall W.F."/>
            <person name="Sood P."/>
        </authorList>
    </citation>
    <scope>NUCLEOTIDE SEQUENCE [LARGE SCALE GENOMIC DNA]</scope>
    <source>
        <strain evidence="8">WM001</strain>
    </source>
</reference>
<keyword evidence="3" id="KW-0645">Protease</keyword>
<dbReference type="AlphaFoldDB" id="A0A1R2D440"/>
<comment type="catalytic activity">
    <reaction evidence="1">
        <text>Thiol-dependent hydrolysis of ester, thioester, amide, peptide and isopeptide bonds formed by the C-terminal Gly of ubiquitin (a 76-residue protein attached to proteins as an intracellular targeting signal).</text>
        <dbReference type="EC" id="3.4.19.12"/>
    </reaction>
</comment>
<dbReference type="InterPro" id="IPR038765">
    <property type="entry name" value="Papain-like_cys_pep_sf"/>
</dbReference>
<dbReference type="Gene3D" id="1.20.1300.20">
    <property type="entry name" value="Peptidase C65 Otubain, subdomain 2"/>
    <property type="match status" value="1"/>
</dbReference>
<dbReference type="Proteomes" id="UP000187209">
    <property type="component" value="Unassembled WGS sequence"/>
</dbReference>
<proteinExistence type="predicted"/>
<accession>A0A1R2D440</accession>
<dbReference type="GO" id="GO:0004843">
    <property type="term" value="F:cysteine-type deubiquitinase activity"/>
    <property type="evidence" value="ECO:0007669"/>
    <property type="project" value="UniProtKB-EC"/>
</dbReference>
<evidence type="ECO:0000313" key="8">
    <source>
        <dbReference type="EMBL" id="OMJ96003.1"/>
    </source>
</evidence>
<protein>
    <recommendedName>
        <fullName evidence="2">ubiquitinyl hydrolase 1</fullName>
        <ecNumber evidence="2">3.4.19.12</ecNumber>
    </recommendedName>
</protein>
<evidence type="ECO:0000256" key="7">
    <source>
        <dbReference type="SAM" id="MobiDB-lite"/>
    </source>
</evidence>
<dbReference type="InterPro" id="IPR042467">
    <property type="entry name" value="Peptidase_C65_otubain_sub2"/>
</dbReference>
<feature type="region of interest" description="Disordered" evidence="7">
    <location>
        <begin position="1"/>
        <end position="24"/>
    </location>
</feature>
<dbReference type="InterPro" id="IPR042468">
    <property type="entry name" value="Peptidase_C65_otubain_sub1"/>
</dbReference>
<organism evidence="8 9">
    <name type="scientific">Stentor coeruleus</name>
    <dbReference type="NCBI Taxonomy" id="5963"/>
    <lineage>
        <taxon>Eukaryota</taxon>
        <taxon>Sar</taxon>
        <taxon>Alveolata</taxon>
        <taxon>Ciliophora</taxon>
        <taxon>Postciliodesmatophora</taxon>
        <taxon>Heterotrichea</taxon>
        <taxon>Heterotrichida</taxon>
        <taxon>Stentoridae</taxon>
        <taxon>Stentor</taxon>
    </lineage>
</organism>
<evidence type="ECO:0000256" key="5">
    <source>
        <dbReference type="ARBA" id="ARBA00022801"/>
    </source>
</evidence>
<keyword evidence="6" id="KW-0788">Thiol protease</keyword>
<dbReference type="SUPFAM" id="SSF54001">
    <property type="entry name" value="Cysteine proteinases"/>
    <property type="match status" value="1"/>
</dbReference>
<dbReference type="CDD" id="cd22749">
    <property type="entry name" value="Otubain_C65"/>
    <property type="match status" value="1"/>
</dbReference>
<evidence type="ECO:0000256" key="4">
    <source>
        <dbReference type="ARBA" id="ARBA00022786"/>
    </source>
</evidence>
<dbReference type="GO" id="GO:0006508">
    <property type="term" value="P:proteolysis"/>
    <property type="evidence" value="ECO:0007669"/>
    <property type="project" value="UniProtKB-KW"/>
</dbReference>
<dbReference type="Pfam" id="PF10275">
    <property type="entry name" value="Peptidase_C65"/>
    <property type="match status" value="1"/>
</dbReference>
<keyword evidence="4" id="KW-0833">Ubl conjugation pathway</keyword>
<evidence type="ECO:0000256" key="1">
    <source>
        <dbReference type="ARBA" id="ARBA00000707"/>
    </source>
</evidence>
<comment type="caution">
    <text evidence="8">The sequence shown here is derived from an EMBL/GenBank/DDBJ whole genome shotgun (WGS) entry which is preliminary data.</text>
</comment>
<dbReference type="EC" id="3.4.19.12" evidence="2"/>
<evidence type="ECO:0000256" key="2">
    <source>
        <dbReference type="ARBA" id="ARBA00012759"/>
    </source>
</evidence>
<sequence>MDIEESKKNHEISSETQIMKDQEKVKGRVPRYASLNSLEQEKRLDMQHINRFFLEESSAYPTTISHFWLPLDTLIYEAKFNSAYCSLVNELKNTYVCWRKSRGDGNCYYRAVMCGFLLKILHPSTHISHLNHFLDILENLNCQNNYDYMIAYETTSQKLRKLAERKNADPSSIAVYKDCEKMLQDTTFDHSLIVIARLISYNTLSKRNSLIEFLKPEDIPSVLARIASMGNEAEFFEHYLLPYGLGISVRNVSLFDKIVFTTYPDEAINNSLLVSVICKLRGHYDILLHVSDMEAMNYCVSTGTYYY</sequence>
<dbReference type="EMBL" id="MPUH01000004">
    <property type="protein sequence ID" value="OMJ96003.1"/>
    <property type="molecule type" value="Genomic_DNA"/>
</dbReference>
<evidence type="ECO:0000256" key="6">
    <source>
        <dbReference type="ARBA" id="ARBA00022807"/>
    </source>
</evidence>